<dbReference type="AlphaFoldDB" id="A0A7C5MZ88"/>
<dbReference type="EMBL" id="DROM01000125">
    <property type="protein sequence ID" value="HHH12980.1"/>
    <property type="molecule type" value="Genomic_DNA"/>
</dbReference>
<dbReference type="Proteomes" id="UP000886100">
    <property type="component" value="Unassembled WGS sequence"/>
</dbReference>
<reference evidence="1" key="1">
    <citation type="journal article" date="2020" name="mSystems">
        <title>Genome- and Community-Level Interaction Insights into Carbon Utilization and Element Cycling Functions of Hydrothermarchaeota in Hydrothermal Sediment.</title>
        <authorList>
            <person name="Zhou Z."/>
            <person name="Liu Y."/>
            <person name="Xu W."/>
            <person name="Pan J."/>
            <person name="Luo Z.H."/>
            <person name="Li M."/>
        </authorList>
    </citation>
    <scope>NUCLEOTIDE SEQUENCE [LARGE SCALE GENOMIC DNA]</scope>
    <source>
        <strain evidence="1">HyVt-535</strain>
    </source>
</reference>
<sequence>MSGRKLLAIVELGGYPNLIPLYRRLGFEVEWVTSQRKARAWLKKQVPDVIVAEYNYQTDFRDRSSNLETLGAILQRHPGVKLLVFYPKQHEAFFEKFRERFLVWEAIAFPVTEEKVEAVLSRLS</sequence>
<organism evidence="1">
    <name type="scientific">Thiolapillus brandeum</name>
    <dbReference type="NCBI Taxonomy" id="1076588"/>
    <lineage>
        <taxon>Bacteria</taxon>
        <taxon>Pseudomonadati</taxon>
        <taxon>Pseudomonadota</taxon>
        <taxon>Gammaproteobacteria</taxon>
        <taxon>Chromatiales</taxon>
        <taxon>Sedimenticolaceae</taxon>
        <taxon>Thiolapillus</taxon>
    </lineage>
</organism>
<protein>
    <recommendedName>
        <fullName evidence="2">Response regulator</fullName>
    </recommendedName>
</protein>
<accession>A0A7C5MZ88</accession>
<gene>
    <name evidence="1" type="ORF">ENJ98_01975</name>
</gene>
<evidence type="ECO:0000313" key="1">
    <source>
        <dbReference type="EMBL" id="HHH12980.1"/>
    </source>
</evidence>
<comment type="caution">
    <text evidence="1">The sequence shown here is derived from an EMBL/GenBank/DDBJ whole genome shotgun (WGS) entry which is preliminary data.</text>
</comment>
<proteinExistence type="predicted"/>
<name>A0A7C5MZ88_9GAMM</name>
<evidence type="ECO:0008006" key="2">
    <source>
        <dbReference type="Google" id="ProtNLM"/>
    </source>
</evidence>